<sequence length="223" mass="25745">MDASTTVSPLSYQPYLDQLTAFGSEEPRKADLLEAKAEYFRLTGEVFEDDKLFELRMASFLDFYLYDRVSPLTGKTPAVEFYEQRLQAVAPEEANAFRSFTETVHGLFEVRKLGKGVIRLRELFSGKDFDVTERRHIAGLETGDILEARLIPFGGHLLFSSAFCYHPRPAVKSIKAEVKRRKKKQPDSSPQEFVWECARRALNVERYRQISVEKIYDFQSKIL</sequence>
<dbReference type="EMBL" id="FOAP01000029">
    <property type="protein sequence ID" value="SEN05146.1"/>
    <property type="molecule type" value="Genomic_DNA"/>
</dbReference>
<dbReference type="RefSeq" id="WP_075010855.1">
    <property type="nucleotide sequence ID" value="NZ_FOAP01000029.1"/>
</dbReference>
<dbReference type="OrthoDB" id="5500404at2"/>
<accession>A0A1H8DDA4</accession>
<dbReference type="Pfam" id="PF25948">
    <property type="entry name" value="DUF7986"/>
    <property type="match status" value="1"/>
</dbReference>
<evidence type="ECO:0000313" key="1">
    <source>
        <dbReference type="EMBL" id="SEN05146.1"/>
    </source>
</evidence>
<organism evidence="1 2">
    <name type="scientific">Stigmatella aurantiaca</name>
    <dbReference type="NCBI Taxonomy" id="41"/>
    <lineage>
        <taxon>Bacteria</taxon>
        <taxon>Pseudomonadati</taxon>
        <taxon>Myxococcota</taxon>
        <taxon>Myxococcia</taxon>
        <taxon>Myxococcales</taxon>
        <taxon>Cystobacterineae</taxon>
        <taxon>Archangiaceae</taxon>
        <taxon>Stigmatella</taxon>
    </lineage>
</organism>
<gene>
    <name evidence="1" type="ORF">SAMN05444354_12938</name>
</gene>
<dbReference type="Proteomes" id="UP000182719">
    <property type="component" value="Unassembled WGS sequence"/>
</dbReference>
<dbReference type="InterPro" id="IPR058292">
    <property type="entry name" value="DUF7986"/>
</dbReference>
<dbReference type="AlphaFoldDB" id="A0A1H8DDA4"/>
<protein>
    <submittedName>
        <fullName evidence="1">Uncharacterized protein</fullName>
    </submittedName>
</protein>
<evidence type="ECO:0000313" key="2">
    <source>
        <dbReference type="Proteomes" id="UP000182719"/>
    </source>
</evidence>
<reference evidence="2" key="1">
    <citation type="submission" date="2016-10" db="EMBL/GenBank/DDBJ databases">
        <authorList>
            <person name="Varghese N."/>
            <person name="Submissions S."/>
        </authorList>
    </citation>
    <scope>NUCLEOTIDE SEQUENCE [LARGE SCALE GENOMIC DNA]</scope>
    <source>
        <strain evidence="2">DSM 17044</strain>
    </source>
</reference>
<proteinExistence type="predicted"/>
<keyword evidence="2" id="KW-1185">Reference proteome</keyword>
<name>A0A1H8DDA4_STIAU</name>